<accession>A0A2I1HMR7</accession>
<sequence>MTDKFRVFHKSAMIFGKCGNAIIDDFILKNGLKWIPYNQFENVEYLSEGGFGTIYKAIWLNDNEDDEVILKCHKNLSENLSEFLKEV</sequence>
<name>A0A2I1HMR7_9GLOM</name>
<evidence type="ECO:0008006" key="3">
    <source>
        <dbReference type="Google" id="ProtNLM"/>
    </source>
</evidence>
<dbReference type="Gene3D" id="3.30.200.20">
    <property type="entry name" value="Phosphorylase Kinase, domain 1"/>
    <property type="match status" value="1"/>
</dbReference>
<dbReference type="Proteomes" id="UP000234323">
    <property type="component" value="Unassembled WGS sequence"/>
</dbReference>
<proteinExistence type="predicted"/>
<dbReference type="InterPro" id="IPR011009">
    <property type="entry name" value="Kinase-like_dom_sf"/>
</dbReference>
<reference evidence="1 2" key="1">
    <citation type="submission" date="2015-10" db="EMBL/GenBank/DDBJ databases">
        <title>Genome analyses suggest a sexual origin of heterokaryosis in a supposedly ancient asexual fungus.</title>
        <authorList>
            <person name="Ropars J."/>
            <person name="Sedzielewska K."/>
            <person name="Noel J."/>
            <person name="Charron P."/>
            <person name="Farinelli L."/>
            <person name="Marton T."/>
            <person name="Kruger M."/>
            <person name="Pelin A."/>
            <person name="Brachmann A."/>
            <person name="Corradi N."/>
        </authorList>
    </citation>
    <scope>NUCLEOTIDE SEQUENCE [LARGE SCALE GENOMIC DNA]</scope>
    <source>
        <strain evidence="1 2">A4</strain>
    </source>
</reference>
<comment type="caution">
    <text evidence="1">The sequence shown here is derived from an EMBL/GenBank/DDBJ whole genome shotgun (WGS) entry which is preliminary data.</text>
</comment>
<dbReference type="AlphaFoldDB" id="A0A2I1HMR7"/>
<keyword evidence="2" id="KW-1185">Reference proteome</keyword>
<dbReference type="EMBL" id="LLXI01004029">
    <property type="protein sequence ID" value="PKY60167.1"/>
    <property type="molecule type" value="Genomic_DNA"/>
</dbReference>
<organism evidence="1 2">
    <name type="scientific">Rhizophagus irregularis</name>
    <dbReference type="NCBI Taxonomy" id="588596"/>
    <lineage>
        <taxon>Eukaryota</taxon>
        <taxon>Fungi</taxon>
        <taxon>Fungi incertae sedis</taxon>
        <taxon>Mucoromycota</taxon>
        <taxon>Glomeromycotina</taxon>
        <taxon>Glomeromycetes</taxon>
        <taxon>Glomerales</taxon>
        <taxon>Glomeraceae</taxon>
        <taxon>Rhizophagus</taxon>
    </lineage>
</organism>
<evidence type="ECO:0000313" key="1">
    <source>
        <dbReference type="EMBL" id="PKY60167.1"/>
    </source>
</evidence>
<protein>
    <recommendedName>
        <fullName evidence="3">Protein kinase domain-containing protein</fullName>
    </recommendedName>
</protein>
<dbReference type="VEuPathDB" id="FungiDB:RhiirA1_485064"/>
<evidence type="ECO:0000313" key="2">
    <source>
        <dbReference type="Proteomes" id="UP000234323"/>
    </source>
</evidence>
<dbReference type="SUPFAM" id="SSF56112">
    <property type="entry name" value="Protein kinase-like (PK-like)"/>
    <property type="match status" value="1"/>
</dbReference>
<gene>
    <name evidence="1" type="ORF">RhiirA4_483563</name>
</gene>